<dbReference type="CDD" id="cd12913">
    <property type="entry name" value="PDC1_MCP_like"/>
    <property type="match status" value="1"/>
</dbReference>
<dbReference type="InterPro" id="IPR004089">
    <property type="entry name" value="MCPsignal_dom"/>
</dbReference>
<evidence type="ECO:0000256" key="10">
    <source>
        <dbReference type="SAM" id="Phobius"/>
    </source>
</evidence>
<evidence type="ECO:0000256" key="7">
    <source>
        <dbReference type="ARBA" id="ARBA00023224"/>
    </source>
</evidence>
<keyword evidence="2" id="KW-1003">Cell membrane</keyword>
<accession>A0A4R7KSH3</accession>
<feature type="transmembrane region" description="Helical" evidence="10">
    <location>
        <begin position="346"/>
        <end position="368"/>
    </location>
</feature>
<gene>
    <name evidence="13" type="ORF">EDD71_10330</name>
</gene>
<dbReference type="EMBL" id="SOAZ01000003">
    <property type="protein sequence ID" value="TDT62757.1"/>
    <property type="molecule type" value="Genomic_DNA"/>
</dbReference>
<comment type="caution">
    <text evidence="13">The sequence shown here is derived from an EMBL/GenBank/DDBJ whole genome shotgun (WGS) entry which is preliminary data.</text>
</comment>
<keyword evidence="4 10" id="KW-0812">Transmembrane</keyword>
<proteinExistence type="inferred from homology"/>
<dbReference type="PANTHER" id="PTHR32089">
    <property type="entry name" value="METHYL-ACCEPTING CHEMOTAXIS PROTEIN MCPB"/>
    <property type="match status" value="1"/>
</dbReference>
<dbReference type="Pfam" id="PF00015">
    <property type="entry name" value="MCPsignal"/>
    <property type="match status" value="1"/>
</dbReference>
<feature type="domain" description="Methyl-accepting transducer" evidence="11">
    <location>
        <begin position="445"/>
        <end position="702"/>
    </location>
</feature>
<organism evidence="13 14">
    <name type="scientific">Fonticella tunisiensis</name>
    <dbReference type="NCBI Taxonomy" id="1096341"/>
    <lineage>
        <taxon>Bacteria</taxon>
        <taxon>Bacillati</taxon>
        <taxon>Bacillota</taxon>
        <taxon>Clostridia</taxon>
        <taxon>Eubacteriales</taxon>
        <taxon>Clostridiaceae</taxon>
        <taxon>Fonticella</taxon>
    </lineage>
</organism>
<evidence type="ECO:0000256" key="6">
    <source>
        <dbReference type="ARBA" id="ARBA00023136"/>
    </source>
</evidence>
<keyword evidence="7 9" id="KW-0807">Transducer</keyword>
<evidence type="ECO:0000256" key="1">
    <source>
        <dbReference type="ARBA" id="ARBA00004651"/>
    </source>
</evidence>
<dbReference type="GO" id="GO:0005886">
    <property type="term" value="C:plasma membrane"/>
    <property type="evidence" value="ECO:0007669"/>
    <property type="project" value="UniProtKB-SubCell"/>
</dbReference>
<evidence type="ECO:0000256" key="9">
    <source>
        <dbReference type="PROSITE-ProRule" id="PRU00284"/>
    </source>
</evidence>
<evidence type="ECO:0000256" key="3">
    <source>
        <dbReference type="ARBA" id="ARBA00022500"/>
    </source>
</evidence>
<dbReference type="SUPFAM" id="SSF58104">
    <property type="entry name" value="Methyl-accepting chemotaxis protein (MCP) signaling domain"/>
    <property type="match status" value="1"/>
</dbReference>
<evidence type="ECO:0000256" key="2">
    <source>
        <dbReference type="ARBA" id="ARBA00022475"/>
    </source>
</evidence>
<keyword evidence="6 10" id="KW-0472">Membrane</keyword>
<dbReference type="Pfam" id="PF02743">
    <property type="entry name" value="dCache_1"/>
    <property type="match status" value="1"/>
</dbReference>
<evidence type="ECO:0000313" key="14">
    <source>
        <dbReference type="Proteomes" id="UP000295325"/>
    </source>
</evidence>
<keyword evidence="3" id="KW-0145">Chemotaxis</keyword>
<dbReference type="AlphaFoldDB" id="A0A4R7KSH3"/>
<dbReference type="Proteomes" id="UP000295325">
    <property type="component" value="Unassembled WGS sequence"/>
</dbReference>
<keyword evidence="5 10" id="KW-1133">Transmembrane helix</keyword>
<dbReference type="SMART" id="SM00283">
    <property type="entry name" value="MA"/>
    <property type="match status" value="1"/>
</dbReference>
<protein>
    <submittedName>
        <fullName evidence="13">Methyl-accepting chemotaxis sensory transducer with Cache sensor</fullName>
    </submittedName>
</protein>
<dbReference type="PROSITE" id="PS50111">
    <property type="entry name" value="CHEMOTAXIS_TRANSDUC_2"/>
    <property type="match status" value="1"/>
</dbReference>
<evidence type="ECO:0000256" key="5">
    <source>
        <dbReference type="ARBA" id="ARBA00022989"/>
    </source>
</evidence>
<evidence type="ECO:0000259" key="11">
    <source>
        <dbReference type="PROSITE" id="PS50111"/>
    </source>
</evidence>
<dbReference type="GO" id="GO:0007165">
    <property type="term" value="P:signal transduction"/>
    <property type="evidence" value="ECO:0007669"/>
    <property type="project" value="UniProtKB-KW"/>
</dbReference>
<reference evidence="13 14" key="1">
    <citation type="submission" date="2019-03" db="EMBL/GenBank/DDBJ databases">
        <title>Genomic Encyclopedia of Type Strains, Phase IV (KMG-IV): sequencing the most valuable type-strain genomes for metagenomic binning, comparative biology and taxonomic classification.</title>
        <authorList>
            <person name="Goeker M."/>
        </authorList>
    </citation>
    <scope>NUCLEOTIDE SEQUENCE [LARGE SCALE GENOMIC DNA]</scope>
    <source>
        <strain evidence="13 14">DSM 24455</strain>
    </source>
</reference>
<dbReference type="PANTHER" id="PTHR32089:SF112">
    <property type="entry name" value="LYSOZYME-LIKE PROTEIN-RELATED"/>
    <property type="match status" value="1"/>
</dbReference>
<comment type="subcellular location">
    <subcellularLocation>
        <location evidence="1">Cell membrane</location>
        <topology evidence="1">Multi-pass membrane protein</topology>
    </subcellularLocation>
</comment>
<feature type="domain" description="HAMP" evidence="12">
    <location>
        <begin position="370"/>
        <end position="426"/>
    </location>
</feature>
<dbReference type="InterPro" id="IPR033479">
    <property type="entry name" value="dCache_1"/>
</dbReference>
<dbReference type="Gene3D" id="1.10.287.950">
    <property type="entry name" value="Methyl-accepting chemotaxis protein"/>
    <property type="match status" value="1"/>
</dbReference>
<evidence type="ECO:0000256" key="4">
    <source>
        <dbReference type="ARBA" id="ARBA00022692"/>
    </source>
</evidence>
<dbReference type="PROSITE" id="PS50885">
    <property type="entry name" value="HAMP"/>
    <property type="match status" value="1"/>
</dbReference>
<evidence type="ECO:0000313" key="13">
    <source>
        <dbReference type="EMBL" id="TDT62757.1"/>
    </source>
</evidence>
<comment type="similarity">
    <text evidence="8">Belongs to the methyl-accepting chemotaxis (MCP) protein family.</text>
</comment>
<evidence type="ECO:0000259" key="12">
    <source>
        <dbReference type="PROSITE" id="PS50885"/>
    </source>
</evidence>
<sequence>MRKKKFINGKVKNKITSAIVACSIISTLLVGGVSLASSSRIIKLQAEKNLSLIAENKANEFNAMISRVENSVQTLAATINSSIDIEKFDRGESYIEDYERSIEKIVKGFAETTDGAIGAYFYINPELTKGVYGVRFVDEKNDGKFVAQPLETIDEFTPENKDMYWYYATVKAKKALWLDPYVDSQFNVYMISYVVPIYKNEILAGVVGMDINFDNFRRIVKSTDIYDTGNVALVNQKYDFLVPPSIKHKGNTGFFERIKAKYFDKKVEKVDSVAQASQQGGNGNFAEMNNGSLKFLTEEIDKKQSGTINYKYENLDKILAYSHLSNGYIMLIDVPQVEVLRQMNSVVVRVAFMMLIGIILSLIVGWFIGGAIGSPIVKVAQLVDKIAKLDLTDDNSFEVLLKRRDEVGLITKSVENMRGYFRSTVEEIMNGAEKIANHSNSLANAMNETTMSINEISMTTSELASGASHQAAVAQEGLSKLMYLAREIQNVTTNSSIVKEHIDETDKFNKKAILAVENLQKQFNNNNDITREISKSIDLLASRSESISDILTAIKYVAEQTKLLALNAAIEAARAGETGRGFAVVADEIRKLSEQTSISTTDIENIIEGIKQDIAKTRNKMDIANKIVDESNRALGDTSESFRVIDKAVKNMFERINSLVESVEKMDNAKKDVVTSIEEIYSITEESVAATEEVSNTIESQSITINDVSKATEDLKEIALNLKRLIEQFKIK</sequence>
<dbReference type="Gene3D" id="3.30.450.20">
    <property type="entry name" value="PAS domain"/>
    <property type="match status" value="1"/>
</dbReference>
<name>A0A4R7KSH3_9CLOT</name>
<dbReference type="InterPro" id="IPR003660">
    <property type="entry name" value="HAMP_dom"/>
</dbReference>
<keyword evidence="14" id="KW-1185">Reference proteome</keyword>
<evidence type="ECO:0000256" key="8">
    <source>
        <dbReference type="ARBA" id="ARBA00029447"/>
    </source>
</evidence>
<dbReference type="GO" id="GO:0006935">
    <property type="term" value="P:chemotaxis"/>
    <property type="evidence" value="ECO:0007669"/>
    <property type="project" value="UniProtKB-KW"/>
</dbReference>
<dbReference type="RefSeq" id="WP_166636300.1">
    <property type="nucleotide sequence ID" value="NZ_SOAZ01000003.1"/>
</dbReference>